<evidence type="ECO:0000259" key="21">
    <source>
        <dbReference type="PROSITE" id="PS50053"/>
    </source>
</evidence>
<evidence type="ECO:0000256" key="3">
    <source>
        <dbReference type="ARBA" id="ARBA00004514"/>
    </source>
</evidence>
<dbReference type="SMART" id="SM00647">
    <property type="entry name" value="IBR"/>
    <property type="match status" value="2"/>
</dbReference>
<dbReference type="InterPro" id="IPR003977">
    <property type="entry name" value="Parkin"/>
</dbReference>
<accession>A0A7M7MCS3</accession>
<dbReference type="GO" id="GO:0022603">
    <property type="term" value="P:regulation of anatomical structure morphogenesis"/>
    <property type="evidence" value="ECO:0007669"/>
    <property type="project" value="UniProtKB-ARBA"/>
</dbReference>
<dbReference type="InterPro" id="IPR047536">
    <property type="entry name" value="Rcat_RBR_parkin"/>
</dbReference>
<dbReference type="RefSeq" id="XP_022652569.1">
    <property type="nucleotide sequence ID" value="XM_022796834.1"/>
</dbReference>
<keyword evidence="14" id="KW-0832">Ubl conjugation</keyword>
<evidence type="ECO:0000256" key="11">
    <source>
        <dbReference type="ARBA" id="ARBA00022771"/>
    </source>
</evidence>
<dbReference type="CDD" id="cd21382">
    <property type="entry name" value="RING0_parkin"/>
    <property type="match status" value="1"/>
</dbReference>
<dbReference type="EnsemblMetazoa" id="XM_022796834">
    <property type="protein sequence ID" value="XP_022652569"/>
    <property type="gene ID" value="LOC111246735"/>
</dbReference>
<comment type="pathway">
    <text evidence="4">Protein modification; protein ubiquitination.</text>
</comment>
<dbReference type="InterPro" id="IPR029071">
    <property type="entry name" value="Ubiquitin-like_domsf"/>
</dbReference>
<reference evidence="23" key="1">
    <citation type="submission" date="2021-01" db="UniProtKB">
        <authorList>
            <consortium name="EnsemblMetazoa"/>
        </authorList>
    </citation>
    <scope>IDENTIFICATION</scope>
</reference>
<dbReference type="Pfam" id="PF00240">
    <property type="entry name" value="ubiquitin"/>
    <property type="match status" value="1"/>
</dbReference>
<keyword evidence="6" id="KW-0963">Cytoplasm</keyword>
<dbReference type="InterPro" id="IPR002867">
    <property type="entry name" value="IBR_dom"/>
</dbReference>
<dbReference type="EC" id="2.3.2.31" evidence="5"/>
<feature type="domain" description="Ubiquitin-like" evidence="21">
    <location>
        <begin position="35"/>
        <end position="110"/>
    </location>
</feature>
<evidence type="ECO:0000259" key="22">
    <source>
        <dbReference type="PROSITE" id="PS51873"/>
    </source>
</evidence>
<dbReference type="PROSITE" id="PS51873">
    <property type="entry name" value="TRIAD"/>
    <property type="match status" value="1"/>
</dbReference>
<dbReference type="GO" id="GO:0000423">
    <property type="term" value="P:mitophagy"/>
    <property type="evidence" value="ECO:0007669"/>
    <property type="project" value="UniProtKB-ARBA"/>
</dbReference>
<keyword evidence="11" id="KW-0863">Zinc-finger</keyword>
<evidence type="ECO:0000256" key="17">
    <source>
        <dbReference type="ARBA" id="ARBA00029442"/>
    </source>
</evidence>
<dbReference type="Gene3D" id="3.10.20.90">
    <property type="entry name" value="Phosphatidylinositol 3-kinase Catalytic Subunit, Chain A, domain 1"/>
    <property type="match status" value="1"/>
</dbReference>
<dbReference type="InParanoid" id="A0A7M7MCS3"/>
<comment type="similarity">
    <text evidence="17">Belongs to the RBR family. Parkin subfamily.</text>
</comment>
<dbReference type="SUPFAM" id="SSF57850">
    <property type="entry name" value="RING/U-box"/>
    <property type="match status" value="3"/>
</dbReference>
<dbReference type="InterPro" id="IPR047534">
    <property type="entry name" value="BRcat_RBR_parkin"/>
</dbReference>
<evidence type="ECO:0000313" key="24">
    <source>
        <dbReference type="Proteomes" id="UP000594260"/>
    </source>
</evidence>
<feature type="chain" id="PRO_5029616357" description="E3 ubiquitin-protein ligase parkin" evidence="20">
    <location>
        <begin position="24"/>
        <end position="490"/>
    </location>
</feature>
<organism evidence="23 24">
    <name type="scientific">Varroa destructor</name>
    <name type="common">Honeybee mite</name>
    <dbReference type="NCBI Taxonomy" id="109461"/>
    <lineage>
        <taxon>Eukaryota</taxon>
        <taxon>Metazoa</taxon>
        <taxon>Ecdysozoa</taxon>
        <taxon>Arthropoda</taxon>
        <taxon>Chelicerata</taxon>
        <taxon>Arachnida</taxon>
        <taxon>Acari</taxon>
        <taxon>Parasitiformes</taxon>
        <taxon>Mesostigmata</taxon>
        <taxon>Gamasina</taxon>
        <taxon>Dermanyssoidea</taxon>
        <taxon>Varroidae</taxon>
        <taxon>Varroa</taxon>
    </lineage>
</organism>
<comment type="subcellular location">
    <subcellularLocation>
        <location evidence="3">Cytoplasm</location>
        <location evidence="3">Cytosol</location>
    </subcellularLocation>
    <subcellularLocation>
        <location evidence="2">Mitochondrion</location>
    </subcellularLocation>
</comment>
<dbReference type="GO" id="GO:0061630">
    <property type="term" value="F:ubiquitin protein ligase activity"/>
    <property type="evidence" value="ECO:0007669"/>
    <property type="project" value="UniProtKB-EC"/>
</dbReference>
<dbReference type="PRINTS" id="PR01475">
    <property type="entry name" value="PARKIN"/>
</dbReference>
<dbReference type="Gene3D" id="3.30.40.10">
    <property type="entry name" value="Zinc/RING finger domain, C3HC4 (zinc finger)"/>
    <property type="match status" value="1"/>
</dbReference>
<evidence type="ECO:0000256" key="4">
    <source>
        <dbReference type="ARBA" id="ARBA00004906"/>
    </source>
</evidence>
<dbReference type="InterPro" id="IPR041170">
    <property type="entry name" value="Znf-RING_14"/>
</dbReference>
<keyword evidence="7" id="KW-0597">Phosphoprotein</keyword>
<dbReference type="Gene3D" id="1.20.120.1750">
    <property type="match status" value="1"/>
</dbReference>
<keyword evidence="10" id="KW-0677">Repeat</keyword>
<dbReference type="PIRSF" id="PIRSF037880">
    <property type="entry name" value="Parkin"/>
    <property type="match status" value="1"/>
</dbReference>
<dbReference type="GO" id="GO:0005739">
    <property type="term" value="C:mitochondrion"/>
    <property type="evidence" value="ECO:0007669"/>
    <property type="project" value="UniProtKB-SubCell"/>
</dbReference>
<evidence type="ECO:0000256" key="20">
    <source>
        <dbReference type="SAM" id="SignalP"/>
    </source>
</evidence>
<keyword evidence="16" id="KW-0496">Mitochondrion</keyword>
<sequence>MANSWVQWLLELLVKFIDLITFGKMLRGTPAEPELTINVKFSRDLTIPVKITPEMTVQKIKQHLSSDLNIPPEELRIIFAGKELLDQTVLQEFDVGDQTVVHAVKHHKSPTASRQTSISIPEFSAETTCPLSNSIIKLQLTDKDRKSLGTTVDVQRIHFFVYCMQPCAQLCPGKLRVRCATCQQGTLLLLQDPSCWDDVLVKGRINGTCQNEGCSGREAEFFFKCSAHTPNPETAAPLEHVKNNFQEVPCIACQDVSQIVVVFPCESSHVICVECFVNYCTSRLNERKFVQTEELGYTIACPVNCRNSFIKDPHHFRILGAQQYDRYQRFATEDFILKAGGIFCPWPGCGAGILLDETMSRCNKITCSRIEGQGCGFVFCRDCLQGAHIGPCQEEDLAEKDLTLAIQREAGPGGSESIFRVDEERANRSRWDKSSRLTIKGTTKPCPKCRTPTERSGGCMHMQCGRCDLEWCWICQTEWTRDCQGAHWFG</sequence>
<evidence type="ECO:0000256" key="6">
    <source>
        <dbReference type="ARBA" id="ARBA00022490"/>
    </source>
</evidence>
<keyword evidence="20" id="KW-0732">Signal</keyword>
<dbReference type="OMA" id="DPKWDIK"/>
<evidence type="ECO:0000256" key="2">
    <source>
        <dbReference type="ARBA" id="ARBA00004173"/>
    </source>
</evidence>
<evidence type="ECO:0000256" key="10">
    <source>
        <dbReference type="ARBA" id="ARBA00022737"/>
    </source>
</evidence>
<evidence type="ECO:0000256" key="7">
    <source>
        <dbReference type="ARBA" id="ARBA00022553"/>
    </source>
</evidence>
<dbReference type="Proteomes" id="UP000594260">
    <property type="component" value="Unplaced"/>
</dbReference>
<dbReference type="GO" id="GO:0016567">
    <property type="term" value="P:protein ubiquitination"/>
    <property type="evidence" value="ECO:0007669"/>
    <property type="project" value="UniProtKB-UniPathway"/>
</dbReference>
<evidence type="ECO:0000256" key="19">
    <source>
        <dbReference type="PIRSR" id="PIRSR037880-1"/>
    </source>
</evidence>
<dbReference type="OrthoDB" id="1431934at2759"/>
<evidence type="ECO:0000256" key="8">
    <source>
        <dbReference type="ARBA" id="ARBA00022679"/>
    </source>
</evidence>
<keyword evidence="9" id="KW-0479">Metal-binding</keyword>
<evidence type="ECO:0000256" key="15">
    <source>
        <dbReference type="ARBA" id="ARBA00023006"/>
    </source>
</evidence>
<keyword evidence="24" id="KW-1185">Reference proteome</keyword>
<dbReference type="PANTHER" id="PTHR11685">
    <property type="entry name" value="RBR FAMILY RING FINGER AND IBR DOMAIN-CONTAINING"/>
    <property type="match status" value="1"/>
</dbReference>
<evidence type="ECO:0000256" key="13">
    <source>
        <dbReference type="ARBA" id="ARBA00022833"/>
    </source>
</evidence>
<dbReference type="GO" id="GO:0008270">
    <property type="term" value="F:zinc ion binding"/>
    <property type="evidence" value="ECO:0007669"/>
    <property type="project" value="UniProtKB-KW"/>
</dbReference>
<evidence type="ECO:0000256" key="18">
    <source>
        <dbReference type="ARBA" id="ARBA00029536"/>
    </source>
</evidence>
<dbReference type="InterPro" id="IPR044066">
    <property type="entry name" value="TRIAD_supradom"/>
</dbReference>
<evidence type="ECO:0000256" key="12">
    <source>
        <dbReference type="ARBA" id="ARBA00022786"/>
    </source>
</evidence>
<feature type="active site" evidence="19">
    <location>
        <position position="459"/>
    </location>
</feature>
<dbReference type="FunCoup" id="A0A7M7MCS3">
    <property type="interactions" value="659"/>
</dbReference>
<evidence type="ECO:0000256" key="5">
    <source>
        <dbReference type="ARBA" id="ARBA00012251"/>
    </source>
</evidence>
<dbReference type="GO" id="GO:0005829">
    <property type="term" value="C:cytosol"/>
    <property type="evidence" value="ECO:0007669"/>
    <property type="project" value="UniProtKB-SubCell"/>
</dbReference>
<dbReference type="GeneID" id="111246735"/>
<dbReference type="CTD" id="40336"/>
<dbReference type="InterPro" id="IPR041565">
    <property type="entry name" value="Parkin_Znf-RING"/>
</dbReference>
<dbReference type="SMART" id="SM00213">
    <property type="entry name" value="UBQ"/>
    <property type="match status" value="1"/>
</dbReference>
<dbReference type="GO" id="GO:0006950">
    <property type="term" value="P:response to stress"/>
    <property type="evidence" value="ECO:0007669"/>
    <property type="project" value="UniProtKB-ARBA"/>
</dbReference>
<feature type="domain" description="RING-type" evidence="22">
    <location>
        <begin position="246"/>
        <end position="490"/>
    </location>
</feature>
<keyword evidence="12" id="KW-0833">Ubl conjugation pathway</keyword>
<proteinExistence type="inferred from homology"/>
<dbReference type="GO" id="GO:0009896">
    <property type="term" value="P:positive regulation of catabolic process"/>
    <property type="evidence" value="ECO:0007669"/>
    <property type="project" value="UniProtKB-ARBA"/>
</dbReference>
<evidence type="ECO:0000256" key="1">
    <source>
        <dbReference type="ARBA" id="ARBA00001798"/>
    </source>
</evidence>
<dbReference type="KEGG" id="vde:111246735"/>
<comment type="catalytic activity">
    <reaction evidence="1">
        <text>[E2 ubiquitin-conjugating enzyme]-S-ubiquitinyl-L-cysteine + [acceptor protein]-L-lysine = [E2 ubiquitin-conjugating enzyme]-L-cysteine + [acceptor protein]-N(6)-ubiquitinyl-L-lysine.</text>
        <dbReference type="EC" id="2.3.2.31"/>
    </reaction>
</comment>
<dbReference type="UniPathway" id="UPA00143"/>
<dbReference type="InterPro" id="IPR000626">
    <property type="entry name" value="Ubiquitin-like_dom"/>
</dbReference>
<evidence type="ECO:0000256" key="14">
    <source>
        <dbReference type="ARBA" id="ARBA00022843"/>
    </source>
</evidence>
<dbReference type="CDD" id="cd20340">
    <property type="entry name" value="BRcat_RBR_parkin"/>
    <property type="match status" value="1"/>
</dbReference>
<dbReference type="InterPro" id="IPR031127">
    <property type="entry name" value="E3_UB_ligase_RBR"/>
</dbReference>
<keyword evidence="13" id="KW-0862">Zinc</keyword>
<dbReference type="InterPro" id="IPR013083">
    <property type="entry name" value="Znf_RING/FYVE/PHD"/>
</dbReference>
<keyword evidence="8" id="KW-0808">Transferase</keyword>
<evidence type="ECO:0000313" key="23">
    <source>
        <dbReference type="EnsemblMetazoa" id="XP_022652569"/>
    </source>
</evidence>
<dbReference type="GO" id="GO:1902532">
    <property type="term" value="P:negative regulation of intracellular signal transduction"/>
    <property type="evidence" value="ECO:0007669"/>
    <property type="project" value="UniProtKB-ARBA"/>
</dbReference>
<dbReference type="InterPro" id="IPR054694">
    <property type="entry name" value="Parkin-like_IBR"/>
</dbReference>
<dbReference type="Pfam" id="PF22605">
    <property type="entry name" value="IBR_2"/>
    <property type="match status" value="1"/>
</dbReference>
<dbReference type="Gene3D" id="2.20.25.20">
    <property type="match status" value="1"/>
</dbReference>
<dbReference type="CDD" id="cd20357">
    <property type="entry name" value="Rcat_RBR_parkin"/>
    <property type="match status" value="1"/>
</dbReference>
<dbReference type="FunFam" id="2.20.25.20:FF:000008">
    <property type="entry name" value="E3 ubiquitin-protein ligase parkin"/>
    <property type="match status" value="1"/>
</dbReference>
<dbReference type="PROSITE" id="PS50053">
    <property type="entry name" value="UBIQUITIN_2"/>
    <property type="match status" value="1"/>
</dbReference>
<dbReference type="CDD" id="cd16627">
    <property type="entry name" value="RING-HC_RBR_parkin"/>
    <property type="match status" value="1"/>
</dbReference>
<dbReference type="SUPFAM" id="SSF54236">
    <property type="entry name" value="Ubiquitin-like"/>
    <property type="match status" value="1"/>
</dbReference>
<evidence type="ECO:0000256" key="16">
    <source>
        <dbReference type="ARBA" id="ARBA00023128"/>
    </source>
</evidence>
<evidence type="ECO:0000256" key="9">
    <source>
        <dbReference type="ARBA" id="ARBA00022723"/>
    </source>
</evidence>
<name>A0A7M7MCS3_VARDE</name>
<keyword evidence="15" id="KW-0072">Autophagy</keyword>
<dbReference type="AlphaFoldDB" id="A0A7M7MCS3"/>
<dbReference type="InterPro" id="IPR047535">
    <property type="entry name" value="RING-HC_RBR_parkin"/>
</dbReference>
<protein>
    <recommendedName>
        <fullName evidence="18">E3 ubiquitin-protein ligase parkin</fullName>
        <ecNumber evidence="5">2.3.2.31</ecNumber>
    </recommendedName>
</protein>
<feature type="signal peptide" evidence="20">
    <location>
        <begin position="1"/>
        <end position="23"/>
    </location>
</feature>
<dbReference type="FunFam" id="1.20.120.1750:FF:000009">
    <property type="entry name" value="E3 ubiquitin-protein ligase parkin"/>
    <property type="match status" value="1"/>
</dbReference>
<dbReference type="Pfam" id="PF17976">
    <property type="entry name" value="zf-RING_12"/>
    <property type="match status" value="1"/>
</dbReference>
<dbReference type="Pfam" id="PF17978">
    <property type="entry name" value="zf-RING_14"/>
    <property type="match status" value="1"/>
</dbReference>